<keyword evidence="5 8" id="KW-0408">Iron</keyword>
<dbReference type="RefSeq" id="WP_173086194.1">
    <property type="nucleotide sequence ID" value="NZ_BAABJB010000008.1"/>
</dbReference>
<evidence type="ECO:0000256" key="5">
    <source>
        <dbReference type="ARBA" id="ARBA00023004"/>
    </source>
</evidence>
<keyword evidence="10" id="KW-1185">Reference proteome</keyword>
<keyword evidence="6 8" id="KW-0411">Iron-sulfur</keyword>
<evidence type="ECO:0000256" key="2">
    <source>
        <dbReference type="ARBA" id="ARBA00022448"/>
    </source>
</evidence>
<dbReference type="GO" id="GO:0051538">
    <property type="term" value="F:3 iron, 4 sulfur cluster binding"/>
    <property type="evidence" value="ECO:0007669"/>
    <property type="project" value="UniProtKB-KW"/>
</dbReference>
<dbReference type="InterPro" id="IPR051269">
    <property type="entry name" value="Fe-S_cluster_ET"/>
</dbReference>
<keyword evidence="4 8" id="KW-0249">Electron transport</keyword>
<dbReference type="PRINTS" id="PR00352">
    <property type="entry name" value="3FE4SFRDOXIN"/>
</dbReference>
<dbReference type="Proteomes" id="UP000482960">
    <property type="component" value="Unassembled WGS sequence"/>
</dbReference>
<reference evidence="9 10" key="1">
    <citation type="submission" date="2020-03" db="EMBL/GenBank/DDBJ databases">
        <title>Whole genome shotgun sequence of Phytohabitans rumicis NBRC 108638.</title>
        <authorList>
            <person name="Komaki H."/>
            <person name="Tamura T."/>
        </authorList>
    </citation>
    <scope>NUCLEOTIDE SEQUENCE [LARGE SCALE GENOMIC DNA]</scope>
    <source>
        <strain evidence="9 10">NBRC 108638</strain>
    </source>
</reference>
<dbReference type="PANTHER" id="PTHR36923:SF3">
    <property type="entry name" value="FERREDOXIN"/>
    <property type="match status" value="1"/>
</dbReference>
<protein>
    <recommendedName>
        <fullName evidence="8">Ferredoxin</fullName>
    </recommendedName>
</protein>
<organism evidence="9 10">
    <name type="scientific">Phytohabitans rumicis</name>
    <dbReference type="NCBI Taxonomy" id="1076125"/>
    <lineage>
        <taxon>Bacteria</taxon>
        <taxon>Bacillati</taxon>
        <taxon>Actinomycetota</taxon>
        <taxon>Actinomycetes</taxon>
        <taxon>Micromonosporales</taxon>
        <taxon>Micromonosporaceae</taxon>
    </lineage>
</organism>
<keyword evidence="3 8" id="KW-0479">Metal-binding</keyword>
<dbReference type="InterPro" id="IPR001080">
    <property type="entry name" value="3Fe4S_ferredoxin"/>
</dbReference>
<dbReference type="EMBL" id="BLPG01000002">
    <property type="protein sequence ID" value="GFJ96488.1"/>
    <property type="molecule type" value="Genomic_DNA"/>
</dbReference>
<keyword evidence="7" id="KW-0003">3Fe-4S</keyword>
<evidence type="ECO:0000256" key="7">
    <source>
        <dbReference type="ARBA" id="ARBA00023291"/>
    </source>
</evidence>
<accession>A0A6V8LNP7</accession>
<name>A0A6V8LNP7_9ACTN</name>
<dbReference type="Gene3D" id="3.30.70.20">
    <property type="match status" value="1"/>
</dbReference>
<evidence type="ECO:0000313" key="9">
    <source>
        <dbReference type="EMBL" id="GFJ96488.1"/>
    </source>
</evidence>
<dbReference type="SUPFAM" id="SSF54862">
    <property type="entry name" value="4Fe-4S ferredoxins"/>
    <property type="match status" value="1"/>
</dbReference>
<dbReference type="GO" id="GO:0009055">
    <property type="term" value="F:electron transfer activity"/>
    <property type="evidence" value="ECO:0007669"/>
    <property type="project" value="UniProtKB-UniRule"/>
</dbReference>
<sequence length="64" mass="6682">MKLYVEVEKCCGFGECVALAPALFRMGNDNRAQLLGDGTVAEADAESARTAAFACPAEAIGIDE</sequence>
<reference evidence="9 10" key="2">
    <citation type="submission" date="2020-03" db="EMBL/GenBank/DDBJ databases">
        <authorList>
            <person name="Ichikawa N."/>
            <person name="Kimura A."/>
            <person name="Kitahashi Y."/>
            <person name="Uohara A."/>
        </authorList>
    </citation>
    <scope>NUCLEOTIDE SEQUENCE [LARGE SCALE GENOMIC DNA]</scope>
    <source>
        <strain evidence="9 10">NBRC 108638</strain>
    </source>
</reference>
<evidence type="ECO:0000256" key="8">
    <source>
        <dbReference type="RuleBase" id="RU368020"/>
    </source>
</evidence>
<comment type="function">
    <text evidence="8">Ferredoxins are iron-sulfur proteins that transfer electrons in a wide variety of metabolic reactions.</text>
</comment>
<evidence type="ECO:0000256" key="1">
    <source>
        <dbReference type="ARBA" id="ARBA00001927"/>
    </source>
</evidence>
<dbReference type="AlphaFoldDB" id="A0A6V8LNP7"/>
<dbReference type="PANTHER" id="PTHR36923">
    <property type="entry name" value="FERREDOXIN"/>
    <property type="match status" value="1"/>
</dbReference>
<evidence type="ECO:0000256" key="4">
    <source>
        <dbReference type="ARBA" id="ARBA00022982"/>
    </source>
</evidence>
<gene>
    <name evidence="9" type="ORF">Prum_101300</name>
</gene>
<dbReference type="GO" id="GO:0005506">
    <property type="term" value="F:iron ion binding"/>
    <property type="evidence" value="ECO:0007669"/>
    <property type="project" value="UniProtKB-UniRule"/>
</dbReference>
<evidence type="ECO:0000256" key="3">
    <source>
        <dbReference type="ARBA" id="ARBA00022723"/>
    </source>
</evidence>
<comment type="caution">
    <text evidence="9">The sequence shown here is derived from an EMBL/GenBank/DDBJ whole genome shotgun (WGS) entry which is preliminary data.</text>
</comment>
<keyword evidence="2 8" id="KW-0813">Transport</keyword>
<proteinExistence type="predicted"/>
<comment type="cofactor">
    <cofactor evidence="1">
        <name>[3Fe-4S] cluster</name>
        <dbReference type="ChEBI" id="CHEBI:21137"/>
    </cofactor>
</comment>
<evidence type="ECO:0000313" key="10">
    <source>
        <dbReference type="Proteomes" id="UP000482960"/>
    </source>
</evidence>
<evidence type="ECO:0000256" key="6">
    <source>
        <dbReference type="ARBA" id="ARBA00023014"/>
    </source>
</evidence>
<dbReference type="Pfam" id="PF13459">
    <property type="entry name" value="Fer4_15"/>
    <property type="match status" value="1"/>
</dbReference>